<sequence length="670" mass="74418">MDSSSLRYSIKDVYKSHTSDVRVVKAARFPHGGFVTGSRDTLVKLWAPSGDGAYRDEHVFIGAKKFIASLCALPVSAQYPEGLILAGSNDCAIYGFSLQAKEPVLKLLGHSDAVCSLSAGFGLFVSGSWDGTARVWSGQHCTSILEGHTQAVWATEVYPLQNIIITGSADHTLRIWRHGICENVLYGHNDCVRGLVVAKDLNILSCSNDTTVRLWSIQGVCLNVFYGHENFIYGITLLNNGTDFATCGEDESIIIWEKGECAQRLFIPTNTLWSISCLENDDLVVGCSDGSVCVLEKLPGANIPDTRSKRDNIVTKITGYEWNPLKYKWVKVKSANQDQSCADELDLTDTPAKEKDCEHYLAVDNRFCKLEINKNENPCEVASKFIADHTLDPSNMDDILNYIVKNCGAKLPPRPNEFFPFENYYSYLHVNIPGLKAKLLEFANIAQKSQHVPPAEIEKVALLASFPDEVTEEQMQILDTVITWNDEYLFPALDLLRLAVRCKSVSARIGNLPFINYLLQILRSTKIAVNRVLVIKIFCNLFDVEGCGELMIANQGKILETVKETLLETDQVEKSTASLLLNYSVAAYKGLPLDIESYCVKVIEVINFVKDSDSLYKIFAAIGTLSNCNYAAFMHFDSMKMGEILLSCQKPVAAGNTFIMLKMLLDCFLA</sequence>
<accession>A0A8X6XXL7</accession>
<feature type="domain" description="PUL" evidence="8">
    <location>
        <begin position="417"/>
        <end position="668"/>
    </location>
</feature>
<comment type="similarity">
    <text evidence="2">Belongs to the WD repeat PLAP family.</text>
</comment>
<comment type="caution">
    <text evidence="9">The sequence shown here is derived from an EMBL/GenBank/DDBJ whole genome shotgun (WGS) entry which is preliminary data.</text>
</comment>
<evidence type="ECO:0000256" key="2">
    <source>
        <dbReference type="ARBA" id="ARBA00008495"/>
    </source>
</evidence>
<evidence type="ECO:0000256" key="4">
    <source>
        <dbReference type="ARBA" id="ARBA00022574"/>
    </source>
</evidence>
<dbReference type="Pfam" id="PF08324">
    <property type="entry name" value="PUL"/>
    <property type="match status" value="1"/>
</dbReference>
<dbReference type="EMBL" id="BMAV01014100">
    <property type="protein sequence ID" value="GFY62186.1"/>
    <property type="molecule type" value="Genomic_DNA"/>
</dbReference>
<keyword evidence="10" id="KW-1185">Reference proteome</keyword>
<dbReference type="PROSITE" id="PS50294">
    <property type="entry name" value="WD_REPEATS_REGION"/>
    <property type="match status" value="2"/>
</dbReference>
<keyword evidence="5" id="KW-0677">Repeat</keyword>
<dbReference type="PROSITE" id="PS50082">
    <property type="entry name" value="WD_REPEATS_2"/>
    <property type="match status" value="4"/>
</dbReference>
<evidence type="ECO:0000313" key="10">
    <source>
        <dbReference type="Proteomes" id="UP000886998"/>
    </source>
</evidence>
<dbReference type="PROSITE" id="PS51394">
    <property type="entry name" value="PFU"/>
    <property type="match status" value="1"/>
</dbReference>
<dbReference type="GO" id="GO:0005634">
    <property type="term" value="C:nucleus"/>
    <property type="evidence" value="ECO:0007669"/>
    <property type="project" value="TreeGrafter"/>
</dbReference>
<dbReference type="CDD" id="cd00200">
    <property type="entry name" value="WD40"/>
    <property type="match status" value="1"/>
</dbReference>
<proteinExistence type="inferred from homology"/>
<dbReference type="PRINTS" id="PR00320">
    <property type="entry name" value="GPROTEINBRPT"/>
</dbReference>
<reference evidence="9" key="1">
    <citation type="submission" date="2020-08" db="EMBL/GenBank/DDBJ databases">
        <title>Multicomponent nature underlies the extraordinary mechanical properties of spider dragline silk.</title>
        <authorList>
            <person name="Kono N."/>
            <person name="Nakamura H."/>
            <person name="Mori M."/>
            <person name="Yoshida Y."/>
            <person name="Ohtoshi R."/>
            <person name="Malay A.D."/>
            <person name="Moran D.A.P."/>
            <person name="Tomita M."/>
            <person name="Numata K."/>
            <person name="Arakawa K."/>
        </authorList>
    </citation>
    <scope>NUCLEOTIDE SEQUENCE</scope>
</reference>
<keyword evidence="4 6" id="KW-0853">WD repeat</keyword>
<dbReference type="GO" id="GO:0043161">
    <property type="term" value="P:proteasome-mediated ubiquitin-dependent protein catabolic process"/>
    <property type="evidence" value="ECO:0007669"/>
    <property type="project" value="TreeGrafter"/>
</dbReference>
<dbReference type="PANTHER" id="PTHR19849:SF0">
    <property type="entry name" value="PHOSPHOLIPASE A-2-ACTIVATING PROTEIN"/>
    <property type="match status" value="1"/>
</dbReference>
<dbReference type="InterPro" id="IPR011989">
    <property type="entry name" value="ARM-like"/>
</dbReference>
<evidence type="ECO:0000259" key="7">
    <source>
        <dbReference type="PROSITE" id="PS51394"/>
    </source>
</evidence>
<dbReference type="InterPro" id="IPR015943">
    <property type="entry name" value="WD40/YVTN_repeat-like_dom_sf"/>
</dbReference>
<dbReference type="GO" id="GO:0010992">
    <property type="term" value="P:ubiquitin recycling"/>
    <property type="evidence" value="ECO:0007669"/>
    <property type="project" value="TreeGrafter"/>
</dbReference>
<evidence type="ECO:0000256" key="1">
    <source>
        <dbReference type="ARBA" id="ARBA00004496"/>
    </source>
</evidence>
<dbReference type="InterPro" id="IPR015155">
    <property type="entry name" value="PFU"/>
</dbReference>
<feature type="repeat" description="WD" evidence="6">
    <location>
        <begin position="185"/>
        <end position="218"/>
    </location>
</feature>
<dbReference type="AlphaFoldDB" id="A0A8X6XXL7"/>
<comment type="subcellular location">
    <subcellularLocation>
        <location evidence="1">Cytoplasm</location>
    </subcellularLocation>
</comment>
<dbReference type="InterPro" id="IPR013535">
    <property type="entry name" value="PUL_dom"/>
</dbReference>
<dbReference type="Gene3D" id="1.25.10.10">
    <property type="entry name" value="Leucine-rich Repeat Variant"/>
    <property type="match status" value="1"/>
</dbReference>
<keyword evidence="3" id="KW-0963">Cytoplasm</keyword>
<evidence type="ECO:0000256" key="6">
    <source>
        <dbReference type="PROSITE-ProRule" id="PRU00221"/>
    </source>
</evidence>
<feature type="repeat" description="WD" evidence="6">
    <location>
        <begin position="225"/>
        <end position="257"/>
    </location>
</feature>
<feature type="repeat" description="WD" evidence="6">
    <location>
        <begin position="145"/>
        <end position="176"/>
    </location>
</feature>
<dbReference type="Proteomes" id="UP000886998">
    <property type="component" value="Unassembled WGS sequence"/>
</dbReference>
<dbReference type="InterPro" id="IPR020472">
    <property type="entry name" value="WD40_PAC1"/>
</dbReference>
<evidence type="ECO:0000256" key="3">
    <source>
        <dbReference type="ARBA" id="ARBA00022490"/>
    </source>
</evidence>
<dbReference type="Gene3D" id="3.10.20.870">
    <property type="entry name" value="PFU (PLAA family ubiquitin binding), C-terminal domain"/>
    <property type="match status" value="1"/>
</dbReference>
<dbReference type="GO" id="GO:0005737">
    <property type="term" value="C:cytoplasm"/>
    <property type="evidence" value="ECO:0007669"/>
    <property type="project" value="UniProtKB-SubCell"/>
</dbReference>
<dbReference type="InterPro" id="IPR001680">
    <property type="entry name" value="WD40_rpt"/>
</dbReference>
<dbReference type="Pfam" id="PF09070">
    <property type="entry name" value="PFU"/>
    <property type="match status" value="1"/>
</dbReference>
<dbReference type="GO" id="GO:0043130">
    <property type="term" value="F:ubiquitin binding"/>
    <property type="evidence" value="ECO:0007669"/>
    <property type="project" value="TreeGrafter"/>
</dbReference>
<gene>
    <name evidence="9" type="primary">Plaa</name>
    <name evidence="9" type="ORF">TNIN_177241</name>
</gene>
<dbReference type="PROSITE" id="PS51396">
    <property type="entry name" value="PUL"/>
    <property type="match status" value="1"/>
</dbReference>
<feature type="domain" description="PFU" evidence="7">
    <location>
        <begin position="321"/>
        <end position="417"/>
    </location>
</feature>
<name>A0A8X6XXL7_9ARAC</name>
<dbReference type="OrthoDB" id="10265988at2759"/>
<organism evidence="9 10">
    <name type="scientific">Trichonephila inaurata madagascariensis</name>
    <dbReference type="NCBI Taxonomy" id="2747483"/>
    <lineage>
        <taxon>Eukaryota</taxon>
        <taxon>Metazoa</taxon>
        <taxon>Ecdysozoa</taxon>
        <taxon>Arthropoda</taxon>
        <taxon>Chelicerata</taxon>
        <taxon>Arachnida</taxon>
        <taxon>Araneae</taxon>
        <taxon>Araneomorphae</taxon>
        <taxon>Entelegynae</taxon>
        <taxon>Araneoidea</taxon>
        <taxon>Nephilidae</taxon>
        <taxon>Trichonephila</taxon>
        <taxon>Trichonephila inaurata</taxon>
    </lineage>
</organism>
<dbReference type="InterPro" id="IPR038122">
    <property type="entry name" value="PFU_sf"/>
</dbReference>
<evidence type="ECO:0000259" key="8">
    <source>
        <dbReference type="PROSITE" id="PS51396"/>
    </source>
</evidence>
<feature type="repeat" description="WD" evidence="6">
    <location>
        <begin position="107"/>
        <end position="137"/>
    </location>
</feature>
<evidence type="ECO:0000313" key="9">
    <source>
        <dbReference type="EMBL" id="GFY62186.1"/>
    </source>
</evidence>
<protein>
    <submittedName>
        <fullName evidence="9">Phospholipase A-2-activating protein</fullName>
    </submittedName>
</protein>
<dbReference type="Pfam" id="PF00400">
    <property type="entry name" value="WD40"/>
    <property type="match status" value="5"/>
</dbReference>
<dbReference type="PANTHER" id="PTHR19849">
    <property type="entry name" value="PHOSPHOLIPASE A-2-ACTIVATING PROTEIN"/>
    <property type="match status" value="1"/>
</dbReference>
<evidence type="ECO:0000256" key="5">
    <source>
        <dbReference type="ARBA" id="ARBA00022737"/>
    </source>
</evidence>
<dbReference type="SMART" id="SM00320">
    <property type="entry name" value="WD40"/>
    <property type="match status" value="6"/>
</dbReference>
<dbReference type="SUPFAM" id="SSF50978">
    <property type="entry name" value="WD40 repeat-like"/>
    <property type="match status" value="1"/>
</dbReference>
<dbReference type="Gene3D" id="2.130.10.10">
    <property type="entry name" value="YVTN repeat-like/Quinoprotein amine dehydrogenase"/>
    <property type="match status" value="1"/>
</dbReference>
<dbReference type="InterPro" id="IPR036322">
    <property type="entry name" value="WD40_repeat_dom_sf"/>
</dbReference>